<dbReference type="Pfam" id="PF07331">
    <property type="entry name" value="TctB"/>
    <property type="match status" value="1"/>
</dbReference>
<feature type="transmembrane region" description="Helical" evidence="1">
    <location>
        <begin position="42"/>
        <end position="64"/>
    </location>
</feature>
<keyword evidence="1" id="KW-1133">Transmembrane helix</keyword>
<dbReference type="RefSeq" id="WP_015064650.1">
    <property type="nucleotide sequence ID" value="NC_019382.1"/>
</dbReference>
<dbReference type="InterPro" id="IPR009936">
    <property type="entry name" value="DUF1468"/>
</dbReference>
<evidence type="ECO:0000256" key="1">
    <source>
        <dbReference type="SAM" id="Phobius"/>
    </source>
</evidence>
<evidence type="ECO:0000313" key="4">
    <source>
        <dbReference type="Proteomes" id="UP000007564"/>
    </source>
</evidence>
<keyword evidence="1" id="KW-0812">Transmembrane</keyword>
<feature type="transmembrane region" description="Helical" evidence="1">
    <location>
        <begin position="121"/>
        <end position="147"/>
    </location>
</feature>
<gene>
    <name evidence="3" type="ORF">BN112_3038</name>
</gene>
<accession>A0A0C6P981</accession>
<dbReference type="EMBL" id="HE965806">
    <property type="protein sequence ID" value="CCJ54955.1"/>
    <property type="molecule type" value="Genomic_DNA"/>
</dbReference>
<name>A0A0C6P981_BORBO</name>
<organism evidence="3 4">
    <name type="scientific">Bordetella bronchiseptica 253</name>
    <dbReference type="NCBI Taxonomy" id="568707"/>
    <lineage>
        <taxon>Bacteria</taxon>
        <taxon>Pseudomonadati</taxon>
        <taxon>Pseudomonadota</taxon>
        <taxon>Betaproteobacteria</taxon>
        <taxon>Burkholderiales</taxon>
        <taxon>Alcaligenaceae</taxon>
        <taxon>Bordetella</taxon>
    </lineage>
</organism>
<feature type="transmembrane region" description="Helical" evidence="1">
    <location>
        <begin position="76"/>
        <end position="101"/>
    </location>
</feature>
<feature type="domain" description="DUF1468" evidence="2">
    <location>
        <begin position="10"/>
        <end position="143"/>
    </location>
</feature>
<proteinExistence type="predicted"/>
<feature type="transmembrane region" description="Helical" evidence="1">
    <location>
        <begin position="12"/>
        <end position="36"/>
    </location>
</feature>
<evidence type="ECO:0000259" key="2">
    <source>
        <dbReference type="Pfam" id="PF07331"/>
    </source>
</evidence>
<keyword evidence="1" id="KW-0472">Membrane</keyword>
<sequence length="149" mass="15518">MRRVDYRDLIGGGLVTLAGAAAMYHSLTAFSVGTAARMGPGYFPALVGGLLMLCGVMILIPALLRAGPLPVLEIRPLFWVSLSVLAFALLVLSFGLVPAIIVQSVLAGISDCKLSLRNSLLLAGGLSVGATLIFKVGLGVILPAFAWPW</sequence>
<dbReference type="Proteomes" id="UP000007564">
    <property type="component" value="Chromosome"/>
</dbReference>
<dbReference type="KEGG" id="bbh:BN112_3038"/>
<protein>
    <submittedName>
        <fullName evidence="3">Putative membrane protein</fullName>
    </submittedName>
</protein>
<dbReference type="HOGENOM" id="CLU_108885_2_0_4"/>
<reference evidence="3 4" key="1">
    <citation type="journal article" date="2012" name="BMC Genomics">
        <title>Comparative genomics of the classical Bordetella subspecies: the evolution and exchange of virulence-associated diversity amongst closely related pathogens.</title>
        <authorList>
            <person name="Park J."/>
            <person name="Zhang Y."/>
            <person name="Buboltz A.M."/>
            <person name="Zhang X."/>
            <person name="Schuster S.C."/>
            <person name="Ahuja U."/>
            <person name="Liu M."/>
            <person name="Miller J.F."/>
            <person name="Sebaihia M."/>
            <person name="Bentley S.D."/>
            <person name="Parkhill J."/>
            <person name="Harvill E.T."/>
        </authorList>
    </citation>
    <scope>NUCLEOTIDE SEQUENCE [LARGE SCALE GENOMIC DNA]</scope>
    <source>
        <strain evidence="3 4">253</strain>
    </source>
</reference>
<dbReference type="AlphaFoldDB" id="A0A0C6P981"/>
<evidence type="ECO:0000313" key="3">
    <source>
        <dbReference type="EMBL" id="CCJ54955.1"/>
    </source>
</evidence>